<dbReference type="EMBL" id="BRXU01000018">
    <property type="protein sequence ID" value="GLC57297.1"/>
    <property type="molecule type" value="Genomic_DNA"/>
</dbReference>
<feature type="region of interest" description="Disordered" evidence="1">
    <location>
        <begin position="278"/>
        <end position="550"/>
    </location>
</feature>
<dbReference type="InterPro" id="IPR051494">
    <property type="entry name" value="BSD_domain-containing"/>
</dbReference>
<dbReference type="GO" id="GO:0005737">
    <property type="term" value="C:cytoplasm"/>
    <property type="evidence" value="ECO:0007669"/>
    <property type="project" value="TreeGrafter"/>
</dbReference>
<feature type="region of interest" description="Disordered" evidence="1">
    <location>
        <begin position="1"/>
        <end position="29"/>
    </location>
</feature>
<proteinExistence type="predicted"/>
<feature type="domain" description="BSD" evidence="2">
    <location>
        <begin position="219"/>
        <end position="271"/>
    </location>
</feature>
<dbReference type="Pfam" id="PF03909">
    <property type="entry name" value="BSD"/>
    <property type="match status" value="1"/>
</dbReference>
<dbReference type="Gene3D" id="1.10.3970.10">
    <property type="entry name" value="BSD domain"/>
    <property type="match status" value="1"/>
</dbReference>
<feature type="compositionally biased region" description="Low complexity" evidence="1">
    <location>
        <begin position="372"/>
        <end position="396"/>
    </location>
</feature>
<feature type="compositionally biased region" description="Polar residues" evidence="1">
    <location>
        <begin position="17"/>
        <end position="29"/>
    </location>
</feature>
<dbReference type="SUPFAM" id="SSF140383">
    <property type="entry name" value="BSD domain-like"/>
    <property type="match status" value="1"/>
</dbReference>
<gene>
    <name evidence="3" type="primary">PLEST007973</name>
    <name evidence="3" type="ORF">PLESTB_001209000</name>
</gene>
<organism evidence="3 4">
    <name type="scientific">Pleodorina starrii</name>
    <dbReference type="NCBI Taxonomy" id="330485"/>
    <lineage>
        <taxon>Eukaryota</taxon>
        <taxon>Viridiplantae</taxon>
        <taxon>Chlorophyta</taxon>
        <taxon>core chlorophytes</taxon>
        <taxon>Chlorophyceae</taxon>
        <taxon>CS clade</taxon>
        <taxon>Chlamydomonadales</taxon>
        <taxon>Volvocaceae</taxon>
        <taxon>Pleodorina</taxon>
    </lineage>
</organism>
<evidence type="ECO:0000313" key="4">
    <source>
        <dbReference type="Proteomes" id="UP001165080"/>
    </source>
</evidence>
<name>A0A9W6F5K0_9CHLO</name>
<evidence type="ECO:0000313" key="3">
    <source>
        <dbReference type="EMBL" id="GLC57297.1"/>
    </source>
</evidence>
<dbReference type="SMART" id="SM00751">
    <property type="entry name" value="BSD"/>
    <property type="match status" value="1"/>
</dbReference>
<sequence length="550" mass="57220">MFGLFSDDSSADKRTESASLENAEDASTSTAANPLLNLWSVATAVTNTVKARADELVKSVVDTDWRNELSQFSREVGEESKTLKEKTAELVEHLPEQVVHLPEKAEEALQHLPEKVHLPKDVGQTLEGVGVAFAQIGKSLLQGTRELIDELKEGVETEIAAASREGKRAARGKSTNLSAAKLSTVAAKYNRFEAEVAAMQRDSSTYCDEPEDTEDYARWKAGFSLEGVKADIARIMSDNTFMAELQSRLVPIIVENEDFWHRYFYRLHKLQQKEEQRQQLTQRAKTLQEDEVPLGWGDEDEVPVPSPGANEGQAASSSAAPAPVSEPAAAAAGGEAKPAEPADTPAAEEQPTPMSEPAGASDTGAEQKKGAEPAAAAATAAVAAAVGSSPVPSVAAEQADGALRKLQSSGGASSTTGSAALHVDADEAHAETASDSSAKEWCVVSSDAQQATQTPSTAAAAPVEAPAEGEAPQPSESPERPSAGGAGQPAAGPSPAAAAPAAAMEAAAASEGGEAGTKKALEAAKEAKGPARQPGDGGEEELDEDWGNWD</sequence>
<comment type="caution">
    <text evidence="3">The sequence shown here is derived from an EMBL/GenBank/DDBJ whole genome shotgun (WGS) entry which is preliminary data.</text>
</comment>
<evidence type="ECO:0000256" key="1">
    <source>
        <dbReference type="SAM" id="MobiDB-lite"/>
    </source>
</evidence>
<dbReference type="PANTHER" id="PTHR16019:SF5">
    <property type="entry name" value="BSD DOMAIN-CONTAINING PROTEIN 1"/>
    <property type="match status" value="1"/>
</dbReference>
<feature type="compositionally biased region" description="Acidic residues" evidence="1">
    <location>
        <begin position="537"/>
        <end position="550"/>
    </location>
</feature>
<dbReference type="PANTHER" id="PTHR16019">
    <property type="entry name" value="SYNAPSE-ASSOCIATED PROTEIN"/>
    <property type="match status" value="1"/>
</dbReference>
<feature type="compositionally biased region" description="Basic and acidic residues" evidence="1">
    <location>
        <begin position="423"/>
        <end position="432"/>
    </location>
</feature>
<evidence type="ECO:0000259" key="2">
    <source>
        <dbReference type="PROSITE" id="PS50858"/>
    </source>
</evidence>
<feature type="compositionally biased region" description="Low complexity" evidence="1">
    <location>
        <begin position="488"/>
        <end position="512"/>
    </location>
</feature>
<feature type="compositionally biased region" description="Basic and acidic residues" evidence="1">
    <location>
        <begin position="516"/>
        <end position="529"/>
    </location>
</feature>
<feature type="compositionally biased region" description="Low complexity" evidence="1">
    <location>
        <begin position="445"/>
        <end position="476"/>
    </location>
</feature>
<feature type="compositionally biased region" description="Low complexity" evidence="1">
    <location>
        <begin position="408"/>
        <end position="420"/>
    </location>
</feature>
<dbReference type="Proteomes" id="UP001165080">
    <property type="component" value="Unassembled WGS sequence"/>
</dbReference>
<dbReference type="InterPro" id="IPR035925">
    <property type="entry name" value="BSD_dom_sf"/>
</dbReference>
<accession>A0A9W6F5K0</accession>
<dbReference type="AlphaFoldDB" id="A0A9W6F5K0"/>
<protein>
    <recommendedName>
        <fullName evidence="2">BSD domain-containing protein</fullName>
    </recommendedName>
</protein>
<dbReference type="PROSITE" id="PS50858">
    <property type="entry name" value="BSD"/>
    <property type="match status" value="1"/>
</dbReference>
<dbReference type="InterPro" id="IPR005607">
    <property type="entry name" value="BSD_dom"/>
</dbReference>
<feature type="compositionally biased region" description="Acidic residues" evidence="1">
    <location>
        <begin position="289"/>
        <end position="302"/>
    </location>
</feature>
<keyword evidence="4" id="KW-1185">Reference proteome</keyword>
<reference evidence="3 4" key="1">
    <citation type="journal article" date="2023" name="Commun. Biol.">
        <title>Reorganization of the ancestral sex-determining regions during the evolution of trioecy in Pleodorina starrii.</title>
        <authorList>
            <person name="Takahashi K."/>
            <person name="Suzuki S."/>
            <person name="Kawai-Toyooka H."/>
            <person name="Yamamoto K."/>
            <person name="Hamaji T."/>
            <person name="Ootsuki R."/>
            <person name="Yamaguchi H."/>
            <person name="Kawachi M."/>
            <person name="Higashiyama T."/>
            <person name="Nozaki H."/>
        </authorList>
    </citation>
    <scope>NUCLEOTIDE SEQUENCE [LARGE SCALE GENOMIC DNA]</scope>
    <source>
        <strain evidence="3 4">NIES-4479</strain>
    </source>
</reference>
<dbReference type="OrthoDB" id="73788at2759"/>
<feature type="compositionally biased region" description="Low complexity" evidence="1">
    <location>
        <begin position="311"/>
        <end position="353"/>
    </location>
</feature>